<dbReference type="InterPro" id="IPR050230">
    <property type="entry name" value="CALM/Myosin/TropC-like"/>
</dbReference>
<dbReference type="OrthoDB" id="26525at2759"/>
<keyword evidence="2" id="KW-0106">Calcium</keyword>
<dbReference type="SMART" id="SM00054">
    <property type="entry name" value="EFh"/>
    <property type="match status" value="2"/>
</dbReference>
<dbReference type="STRING" id="1344418.A0A1D2VCN3"/>
<dbReference type="PROSITE" id="PS00018">
    <property type="entry name" value="EF_HAND_1"/>
    <property type="match status" value="1"/>
</dbReference>
<evidence type="ECO:0000313" key="5">
    <source>
        <dbReference type="Proteomes" id="UP000095038"/>
    </source>
</evidence>
<dbReference type="CDD" id="cd00051">
    <property type="entry name" value="EFh"/>
    <property type="match status" value="1"/>
</dbReference>
<dbReference type="PANTHER" id="PTHR23048:SF0">
    <property type="entry name" value="CALMODULIN LIKE 3"/>
    <property type="match status" value="1"/>
</dbReference>
<dbReference type="Pfam" id="PF13499">
    <property type="entry name" value="EF-hand_7"/>
    <property type="match status" value="1"/>
</dbReference>
<dbReference type="InParanoid" id="A0A1D2VCN3"/>
<dbReference type="GO" id="GO:0016460">
    <property type="term" value="C:myosin II complex"/>
    <property type="evidence" value="ECO:0007669"/>
    <property type="project" value="TreeGrafter"/>
</dbReference>
<proteinExistence type="predicted"/>
<dbReference type="InterPro" id="IPR018247">
    <property type="entry name" value="EF_Hand_1_Ca_BS"/>
</dbReference>
<reference evidence="5" key="1">
    <citation type="submission" date="2016-05" db="EMBL/GenBank/DDBJ databases">
        <title>Comparative genomics of biotechnologically important yeasts.</title>
        <authorList>
            <consortium name="DOE Joint Genome Institute"/>
            <person name="Riley R."/>
            <person name="Haridas S."/>
            <person name="Wolfe K.H."/>
            <person name="Lopes M.R."/>
            <person name="Hittinger C.T."/>
            <person name="Goker M."/>
            <person name="Salamov A."/>
            <person name="Wisecaver J."/>
            <person name="Long T.M."/>
            <person name="Aerts A.L."/>
            <person name="Barry K."/>
            <person name="Choi C."/>
            <person name="Clum A."/>
            <person name="Coughlan A.Y."/>
            <person name="Deshpande S."/>
            <person name="Douglass A.P."/>
            <person name="Hanson S.J."/>
            <person name="Klenk H.-P."/>
            <person name="Labutti K."/>
            <person name="Lapidus A."/>
            <person name="Lindquist E."/>
            <person name="Lipzen A."/>
            <person name="Meier-Kolthoff J.P."/>
            <person name="Ohm R.A."/>
            <person name="Otillar R.P."/>
            <person name="Pangilinan J."/>
            <person name="Peng Y."/>
            <person name="Rokas A."/>
            <person name="Rosa C.A."/>
            <person name="Scheuner C."/>
            <person name="Sibirny A.A."/>
            <person name="Slot J.C."/>
            <person name="Stielow J.B."/>
            <person name="Sun H."/>
            <person name="Kurtzman C.P."/>
            <person name="Blackwell M."/>
            <person name="Grigoriev I.V."/>
            <person name="Jeffries T.W."/>
        </authorList>
    </citation>
    <scope>NUCLEOTIDE SEQUENCE [LARGE SCALE GENOMIC DNA]</scope>
    <source>
        <strain evidence="5">DSM 1968</strain>
    </source>
</reference>
<name>A0A1D2VCN3_9ASCO</name>
<dbReference type="InterPro" id="IPR011992">
    <property type="entry name" value="EF-hand-dom_pair"/>
</dbReference>
<dbReference type="EMBL" id="KV454486">
    <property type="protein sequence ID" value="ODV59401.1"/>
    <property type="molecule type" value="Genomic_DNA"/>
</dbReference>
<evidence type="ECO:0000256" key="2">
    <source>
        <dbReference type="ARBA" id="ARBA00022837"/>
    </source>
</evidence>
<organism evidence="4 5">
    <name type="scientific">Ascoidea rubescens DSM 1968</name>
    <dbReference type="NCBI Taxonomy" id="1344418"/>
    <lineage>
        <taxon>Eukaryota</taxon>
        <taxon>Fungi</taxon>
        <taxon>Dikarya</taxon>
        <taxon>Ascomycota</taxon>
        <taxon>Saccharomycotina</taxon>
        <taxon>Saccharomycetes</taxon>
        <taxon>Ascoideaceae</taxon>
        <taxon>Ascoidea</taxon>
    </lineage>
</organism>
<feature type="domain" description="EF-hand" evidence="3">
    <location>
        <begin position="8"/>
        <end position="43"/>
    </location>
</feature>
<protein>
    <submittedName>
        <fullName evidence="4">Calmodulin</fullName>
    </submittedName>
</protein>
<dbReference type="Gene3D" id="1.10.238.10">
    <property type="entry name" value="EF-hand"/>
    <property type="match status" value="2"/>
</dbReference>
<dbReference type="GeneID" id="30967372"/>
<evidence type="ECO:0000313" key="4">
    <source>
        <dbReference type="EMBL" id="ODV59401.1"/>
    </source>
</evidence>
<keyword evidence="5" id="KW-1185">Reference proteome</keyword>
<dbReference type="PANTHER" id="PTHR23048">
    <property type="entry name" value="MYOSIN LIGHT CHAIN 1, 3"/>
    <property type="match status" value="1"/>
</dbReference>
<accession>A0A1D2VCN3</accession>
<keyword evidence="1" id="KW-0677">Repeat</keyword>
<dbReference type="Proteomes" id="UP000095038">
    <property type="component" value="Unassembled WGS sequence"/>
</dbReference>
<dbReference type="AlphaFoldDB" id="A0A1D2VCN3"/>
<dbReference type="PROSITE" id="PS50222">
    <property type="entry name" value="EF_HAND_2"/>
    <property type="match status" value="1"/>
</dbReference>
<evidence type="ECO:0000256" key="1">
    <source>
        <dbReference type="ARBA" id="ARBA00022737"/>
    </source>
</evidence>
<dbReference type="FunFam" id="1.10.238.10:FF:000527">
    <property type="entry name" value="Calmodulin-3"/>
    <property type="match status" value="1"/>
</dbReference>
<dbReference type="InterPro" id="IPR002048">
    <property type="entry name" value="EF_hand_dom"/>
</dbReference>
<gene>
    <name evidence="4" type="ORF">ASCRUDRAFT_77143</name>
</gene>
<dbReference type="GO" id="GO:0005509">
    <property type="term" value="F:calcium ion binding"/>
    <property type="evidence" value="ECO:0007669"/>
    <property type="project" value="InterPro"/>
</dbReference>
<evidence type="ECO:0000259" key="3">
    <source>
        <dbReference type="PROSITE" id="PS50222"/>
    </source>
</evidence>
<dbReference type="SUPFAM" id="SSF47473">
    <property type="entry name" value="EF-hand"/>
    <property type="match status" value="1"/>
</dbReference>
<sequence length="159" mass="18039">MADKLSEKQITEFQEAFSLFDTNNDGKITRKELGTVIRSLGQNLTEKDLNLMINELNISATENNIDFPEFLTIMAKQATTNNNADNDQLEIQFNAHIDHFFSTFANANNKISIKDLKHVLSSIGETLTIEEIDQILLDSELKNAKEVDYNQFKELLVVA</sequence>
<dbReference type="RefSeq" id="XP_020045708.1">
    <property type="nucleotide sequence ID" value="XM_020193736.1"/>
</dbReference>